<keyword evidence="2" id="KW-1185">Reference proteome</keyword>
<gene>
    <name evidence="1" type="ORF">EDC60_1056</name>
</gene>
<dbReference type="AlphaFoldDB" id="A0AAX1WWQ3"/>
<organism evidence="1 2">
    <name type="scientific">Diaphorobacter nitroreducens</name>
    <dbReference type="NCBI Taxonomy" id="164759"/>
    <lineage>
        <taxon>Bacteria</taxon>
        <taxon>Pseudomonadati</taxon>
        <taxon>Pseudomonadota</taxon>
        <taxon>Betaproteobacteria</taxon>
        <taxon>Burkholderiales</taxon>
        <taxon>Comamonadaceae</taxon>
        <taxon>Diaphorobacter</taxon>
    </lineage>
</organism>
<reference evidence="1 2" key="1">
    <citation type="submission" date="2018-11" db="EMBL/GenBank/DDBJ databases">
        <title>Genomic Encyclopedia of Type Strains, Phase IV (KMG-IV): sequencing the most valuable type-strain genomes for metagenomic binning, comparative biology and taxonomic classification.</title>
        <authorList>
            <person name="Goeker M."/>
        </authorList>
    </citation>
    <scope>NUCLEOTIDE SEQUENCE [LARGE SCALE GENOMIC DNA]</scope>
    <source>
        <strain evidence="1 2">DSM 15985</strain>
    </source>
</reference>
<name>A0AAX1WWQ3_9BURK</name>
<evidence type="ECO:0000313" key="1">
    <source>
        <dbReference type="EMBL" id="ROR49063.1"/>
    </source>
</evidence>
<protein>
    <submittedName>
        <fullName evidence="1">Uncharacterized protein</fullName>
    </submittedName>
</protein>
<proteinExistence type="predicted"/>
<comment type="caution">
    <text evidence="1">The sequence shown here is derived from an EMBL/GenBank/DDBJ whole genome shotgun (WGS) entry which is preliminary data.</text>
</comment>
<evidence type="ECO:0000313" key="2">
    <source>
        <dbReference type="Proteomes" id="UP000271868"/>
    </source>
</evidence>
<dbReference type="EMBL" id="RJVL01000002">
    <property type="protein sequence ID" value="ROR49063.1"/>
    <property type="molecule type" value="Genomic_DNA"/>
</dbReference>
<accession>A0AAX1WWQ3</accession>
<sequence length="37" mass="4279">MLIMLFIAAVVAALRLSWCALRLLRALPRSNADWIFY</sequence>
<dbReference type="Proteomes" id="UP000271868">
    <property type="component" value="Unassembled WGS sequence"/>
</dbReference>